<keyword evidence="1" id="KW-0853">WD repeat</keyword>
<dbReference type="InParanoid" id="A0A1S3JF35"/>
<protein>
    <submittedName>
        <fullName evidence="4">WD repeat domain phosphoinositide-interacting protein 2-like</fullName>
    </submittedName>
</protein>
<dbReference type="STRING" id="7574.A0A1S3JF35"/>
<dbReference type="KEGG" id="lak:106172378"/>
<accession>A0A1S3JF35</accession>
<name>A0A1S3JF35_LINAN</name>
<evidence type="ECO:0000313" key="3">
    <source>
        <dbReference type="Proteomes" id="UP000085678"/>
    </source>
</evidence>
<dbReference type="AlphaFoldDB" id="A0A1S3JF35"/>
<dbReference type="PANTHER" id="PTHR11227">
    <property type="entry name" value="WD-REPEAT PROTEIN INTERACTING WITH PHOSPHOINOSIDES WIPI -RELATED"/>
    <property type="match status" value="1"/>
</dbReference>
<gene>
    <name evidence="4" type="primary">LOC106172378</name>
</gene>
<reference evidence="4" key="1">
    <citation type="submission" date="2025-08" db="UniProtKB">
        <authorList>
            <consortium name="RefSeq"/>
        </authorList>
    </citation>
    <scope>IDENTIFICATION</scope>
    <source>
        <tissue evidence="4">Gonads</tissue>
    </source>
</reference>
<evidence type="ECO:0000256" key="2">
    <source>
        <dbReference type="ARBA" id="ARBA00022737"/>
    </source>
</evidence>
<evidence type="ECO:0000313" key="4">
    <source>
        <dbReference type="RefSeq" id="XP_013408504.1"/>
    </source>
</evidence>
<dbReference type="GeneID" id="106172378"/>
<organism evidence="3 4">
    <name type="scientific">Lingula anatina</name>
    <name type="common">Brachiopod</name>
    <name type="synonym">Lingula unguis</name>
    <dbReference type="NCBI Taxonomy" id="7574"/>
    <lineage>
        <taxon>Eukaryota</taxon>
        <taxon>Metazoa</taxon>
        <taxon>Spiralia</taxon>
        <taxon>Lophotrochozoa</taxon>
        <taxon>Brachiopoda</taxon>
        <taxon>Linguliformea</taxon>
        <taxon>Lingulata</taxon>
        <taxon>Lingulida</taxon>
        <taxon>Linguloidea</taxon>
        <taxon>Lingulidae</taxon>
        <taxon>Lingula</taxon>
    </lineage>
</organism>
<dbReference type="RefSeq" id="XP_013408504.1">
    <property type="nucleotide sequence ID" value="XM_013553050.1"/>
</dbReference>
<dbReference type="OrthoDB" id="1667587at2759"/>
<dbReference type="Pfam" id="PF21032">
    <property type="entry name" value="PROPPIN"/>
    <property type="match status" value="1"/>
</dbReference>
<proteinExistence type="predicted"/>
<dbReference type="Proteomes" id="UP000085678">
    <property type="component" value="Unplaced"/>
</dbReference>
<dbReference type="InterPro" id="IPR048720">
    <property type="entry name" value="PROPPIN"/>
</dbReference>
<sequence>MNLASQGGDSDSNLLFVNFNQDCTSLAVGTKTGYKLFSLSSADKLEQIYDNEGEDICIVERLFSSSLVAVVSLSSPRKLKVCHFKKGTEICNYSYSNTILAVRLNRLVSCFCSS</sequence>
<keyword evidence="3" id="KW-1185">Reference proteome</keyword>
<evidence type="ECO:0000256" key="1">
    <source>
        <dbReference type="ARBA" id="ARBA00022574"/>
    </source>
</evidence>
<keyword evidence="2" id="KW-0677">Repeat</keyword>